<feature type="non-terminal residue" evidence="1">
    <location>
        <position position="1"/>
    </location>
</feature>
<dbReference type="SUPFAM" id="SSF54197">
    <property type="entry name" value="HIT-like"/>
    <property type="match status" value="1"/>
</dbReference>
<evidence type="ECO:0008006" key="2">
    <source>
        <dbReference type="Google" id="ProtNLM"/>
    </source>
</evidence>
<comment type="caution">
    <text evidence="1">The sequence shown here is derived from an EMBL/GenBank/DDBJ whole genome shotgun (WGS) entry which is preliminary data.</text>
</comment>
<protein>
    <recommendedName>
        <fullName evidence="2">HIT domain-containing protein</fullName>
    </recommendedName>
</protein>
<evidence type="ECO:0000313" key="1">
    <source>
        <dbReference type="EMBL" id="GAI75057.1"/>
    </source>
</evidence>
<proteinExistence type="predicted"/>
<dbReference type="AlphaFoldDB" id="X1R2V1"/>
<reference evidence="1" key="1">
    <citation type="journal article" date="2014" name="Front. Microbiol.">
        <title>High frequency of phylogenetically diverse reductive dehalogenase-homologous genes in deep subseafloor sedimentary metagenomes.</title>
        <authorList>
            <person name="Kawai M."/>
            <person name="Futagami T."/>
            <person name="Toyoda A."/>
            <person name="Takaki Y."/>
            <person name="Nishi S."/>
            <person name="Hori S."/>
            <person name="Arai W."/>
            <person name="Tsubouchi T."/>
            <person name="Morono Y."/>
            <person name="Uchiyama I."/>
            <person name="Ito T."/>
            <person name="Fujiyama A."/>
            <person name="Inagaki F."/>
            <person name="Takami H."/>
        </authorList>
    </citation>
    <scope>NUCLEOTIDE SEQUENCE</scope>
    <source>
        <strain evidence="1">Expedition CK06-06</strain>
    </source>
</reference>
<sequence length="101" mass="11563">VKETKELGPLLQRVAATIKAILNPDQVYICLWSHAGWRPGHLHFVLQPSWNHLQQRYQRPGPFMQVDMMASANMYPPQKKVEAFARKAKEVIQSANIDAVK</sequence>
<dbReference type="InterPro" id="IPR036265">
    <property type="entry name" value="HIT-like_sf"/>
</dbReference>
<name>X1R2V1_9ZZZZ</name>
<dbReference type="EMBL" id="BARW01010337">
    <property type="protein sequence ID" value="GAI75057.1"/>
    <property type="molecule type" value="Genomic_DNA"/>
</dbReference>
<gene>
    <name evidence="1" type="ORF">S12H4_20392</name>
</gene>
<organism evidence="1">
    <name type="scientific">marine sediment metagenome</name>
    <dbReference type="NCBI Taxonomy" id="412755"/>
    <lineage>
        <taxon>unclassified sequences</taxon>
        <taxon>metagenomes</taxon>
        <taxon>ecological metagenomes</taxon>
    </lineage>
</organism>
<accession>X1R2V1</accession>